<dbReference type="Pfam" id="PF01228">
    <property type="entry name" value="Gly_radical"/>
    <property type="match status" value="1"/>
</dbReference>
<dbReference type="GO" id="GO:0003824">
    <property type="term" value="F:catalytic activity"/>
    <property type="evidence" value="ECO:0007669"/>
    <property type="project" value="InterPro"/>
</dbReference>
<dbReference type="PANTHER" id="PTHR43641:SF2">
    <property type="entry name" value="DEHYDRATASE YBIW-RELATED"/>
    <property type="match status" value="1"/>
</dbReference>
<dbReference type="GO" id="GO:0005829">
    <property type="term" value="C:cytosol"/>
    <property type="evidence" value="ECO:0007669"/>
    <property type="project" value="TreeGrafter"/>
</dbReference>
<evidence type="ECO:0000256" key="1">
    <source>
        <dbReference type="ARBA" id="ARBA00022818"/>
    </source>
</evidence>
<dbReference type="EMBL" id="BARV01007912">
    <property type="protein sequence ID" value="GAI14351.1"/>
    <property type="molecule type" value="Genomic_DNA"/>
</dbReference>
<dbReference type="InterPro" id="IPR051215">
    <property type="entry name" value="GRE"/>
</dbReference>
<accession>X1M8C5</accession>
<comment type="caution">
    <text evidence="3">The sequence shown here is derived from an EMBL/GenBank/DDBJ whole genome shotgun (WGS) entry which is preliminary data.</text>
</comment>
<feature type="domain" description="Glycine radical" evidence="2">
    <location>
        <begin position="1"/>
        <end position="88"/>
    </location>
</feature>
<evidence type="ECO:0000259" key="2">
    <source>
        <dbReference type="PROSITE" id="PS51149"/>
    </source>
</evidence>
<protein>
    <recommendedName>
        <fullName evidence="2">Glycine radical domain-containing protein</fullName>
    </recommendedName>
</protein>
<dbReference type="InterPro" id="IPR001150">
    <property type="entry name" value="Gly_radical"/>
</dbReference>
<gene>
    <name evidence="3" type="ORF">S06H3_16031</name>
</gene>
<sequence length="88" mass="10393">LNMRFNPDVLKDESKMRKFTSLIRTFCETGGYLVQFNIVGSDMLRDAQRHPEKYRDLLVRVATYSAYFVDLPPELQDDIIARMEFQEV</sequence>
<organism evidence="3">
    <name type="scientific">marine sediment metagenome</name>
    <dbReference type="NCBI Taxonomy" id="412755"/>
    <lineage>
        <taxon>unclassified sequences</taxon>
        <taxon>metagenomes</taxon>
        <taxon>ecological metagenomes</taxon>
    </lineage>
</organism>
<reference evidence="3" key="1">
    <citation type="journal article" date="2014" name="Front. Microbiol.">
        <title>High frequency of phylogenetically diverse reductive dehalogenase-homologous genes in deep subseafloor sedimentary metagenomes.</title>
        <authorList>
            <person name="Kawai M."/>
            <person name="Futagami T."/>
            <person name="Toyoda A."/>
            <person name="Takaki Y."/>
            <person name="Nishi S."/>
            <person name="Hori S."/>
            <person name="Arai W."/>
            <person name="Tsubouchi T."/>
            <person name="Morono Y."/>
            <person name="Uchiyama I."/>
            <person name="Ito T."/>
            <person name="Fujiyama A."/>
            <person name="Inagaki F."/>
            <person name="Takami H."/>
        </authorList>
    </citation>
    <scope>NUCLEOTIDE SEQUENCE</scope>
    <source>
        <strain evidence="3">Expedition CK06-06</strain>
    </source>
</reference>
<dbReference type="AlphaFoldDB" id="X1M8C5"/>
<keyword evidence="1" id="KW-0556">Organic radical</keyword>
<feature type="non-terminal residue" evidence="3">
    <location>
        <position position="1"/>
    </location>
</feature>
<dbReference type="PROSITE" id="PS51149">
    <property type="entry name" value="GLY_RADICAL_2"/>
    <property type="match status" value="1"/>
</dbReference>
<proteinExistence type="predicted"/>
<evidence type="ECO:0000313" key="3">
    <source>
        <dbReference type="EMBL" id="GAI14351.1"/>
    </source>
</evidence>
<dbReference type="SUPFAM" id="SSF51998">
    <property type="entry name" value="PFL-like glycyl radical enzymes"/>
    <property type="match status" value="1"/>
</dbReference>
<dbReference type="Gene3D" id="3.20.70.20">
    <property type="match status" value="1"/>
</dbReference>
<dbReference type="PANTHER" id="PTHR43641">
    <property type="entry name" value="FORMATE ACETYLTRANSFERASE 3-RELATED"/>
    <property type="match status" value="1"/>
</dbReference>
<name>X1M8C5_9ZZZZ</name>